<dbReference type="STRING" id="981085.W9QNR5"/>
<protein>
    <recommendedName>
        <fullName evidence="2">TORTIFOLIA1/SINE1-2 N-terminal domain-containing protein</fullName>
    </recommendedName>
</protein>
<name>W9QNR5_9ROSA</name>
<keyword evidence="4" id="KW-1185">Reference proteome</keyword>
<feature type="region of interest" description="Disordered" evidence="1">
    <location>
        <begin position="220"/>
        <end position="258"/>
    </location>
</feature>
<dbReference type="eggNOG" id="ENOG502QQTY">
    <property type="taxonomic scope" value="Eukaryota"/>
</dbReference>
<sequence length="518" mass="57191">MPLASSVPPPQNLKHRVFTCLNKLSDRDTYGVASVELESIARDLEPSSLGAFISCIHTTDASDKSPVRKQCVRLLAVLSESHGDSLAPHLTKILSGFLSSEDWAARKAAAEALVKLAVLERDALSDFKAGCLRTFENRRFDKVKVVREVMSQMLEAWKQIPDVSGDVSPPPHSQASSKENASDGRYPPGSRNSGAVGSEALHLRKKSGAVGSEALHLRKKSILASRSTPPDSSYATTARKRTPHKGSDKKASPSMFQKKKPLNWKVEIAVPNAASQKKVLEDDYDERDENDPKRRINEKANLSKPETKRALFHKNSEDKGHKFGGFRSGSRVVPYQEESKNSTVLVSNVSEDIHKNHIECEDLSSIRHQLVQIEKQQSSLLDLLQRFIGSSQNGMRSLETRVHGLELALDEISYDLAVSTGRMSKTDSSRTTCCMLPGADFLSSKFWRKTEGRLSAPRISTSSGTPSVAAMRYRDDANGSAERFKLNRRFRLQGGGFIVNPLAEIQSDSRGNTEVVHQ</sequence>
<dbReference type="InterPro" id="IPR011989">
    <property type="entry name" value="ARM-like"/>
</dbReference>
<organism evidence="3 4">
    <name type="scientific">Morus notabilis</name>
    <dbReference type="NCBI Taxonomy" id="981085"/>
    <lineage>
        <taxon>Eukaryota</taxon>
        <taxon>Viridiplantae</taxon>
        <taxon>Streptophyta</taxon>
        <taxon>Embryophyta</taxon>
        <taxon>Tracheophyta</taxon>
        <taxon>Spermatophyta</taxon>
        <taxon>Magnoliopsida</taxon>
        <taxon>eudicotyledons</taxon>
        <taxon>Gunneridae</taxon>
        <taxon>Pentapetalae</taxon>
        <taxon>rosids</taxon>
        <taxon>fabids</taxon>
        <taxon>Rosales</taxon>
        <taxon>Moraceae</taxon>
        <taxon>Moreae</taxon>
        <taxon>Morus</taxon>
    </lineage>
</organism>
<feature type="region of interest" description="Disordered" evidence="1">
    <location>
        <begin position="279"/>
        <end position="307"/>
    </location>
</feature>
<feature type="region of interest" description="Disordered" evidence="1">
    <location>
        <begin position="161"/>
        <end position="196"/>
    </location>
</feature>
<evidence type="ECO:0000313" key="3">
    <source>
        <dbReference type="EMBL" id="EXB29764.1"/>
    </source>
</evidence>
<evidence type="ECO:0000313" key="4">
    <source>
        <dbReference type="Proteomes" id="UP000030645"/>
    </source>
</evidence>
<feature type="domain" description="TORTIFOLIA1/SINE1-2 N-terminal" evidence="2">
    <location>
        <begin position="96"/>
        <end position="159"/>
    </location>
</feature>
<dbReference type="PANTHER" id="PTHR31355">
    <property type="entry name" value="MICROTUBULE-ASSOCIATED PROTEIN TORTIFOLIA1"/>
    <property type="match status" value="1"/>
</dbReference>
<feature type="compositionally biased region" description="Polar residues" evidence="1">
    <location>
        <begin position="224"/>
        <end position="236"/>
    </location>
</feature>
<proteinExistence type="predicted"/>
<evidence type="ECO:0000256" key="1">
    <source>
        <dbReference type="SAM" id="MobiDB-lite"/>
    </source>
</evidence>
<dbReference type="InterPro" id="IPR033337">
    <property type="entry name" value="TORTIFOLIA1/SINE1-2"/>
</dbReference>
<dbReference type="Pfam" id="PF24714">
    <property type="entry name" value="TOR1L1_N"/>
    <property type="match status" value="2"/>
</dbReference>
<dbReference type="Proteomes" id="UP000030645">
    <property type="component" value="Unassembled WGS sequence"/>
</dbReference>
<dbReference type="InterPro" id="IPR057600">
    <property type="entry name" value="TORTIFOLIA1/SINE1-2_N"/>
</dbReference>
<gene>
    <name evidence="3" type="ORF">L484_008927</name>
</gene>
<dbReference type="InterPro" id="IPR016024">
    <property type="entry name" value="ARM-type_fold"/>
</dbReference>
<dbReference type="AlphaFoldDB" id="W9QNR5"/>
<dbReference type="EMBL" id="KE343449">
    <property type="protein sequence ID" value="EXB29764.1"/>
    <property type="molecule type" value="Genomic_DNA"/>
</dbReference>
<dbReference type="SUPFAM" id="SSF48371">
    <property type="entry name" value="ARM repeat"/>
    <property type="match status" value="1"/>
</dbReference>
<dbReference type="PANTHER" id="PTHR31355:SF8">
    <property type="entry name" value="TORTIFOLIA1-LIKE PROTEIN 3"/>
    <property type="match status" value="1"/>
</dbReference>
<dbReference type="GO" id="GO:0005874">
    <property type="term" value="C:microtubule"/>
    <property type="evidence" value="ECO:0007669"/>
    <property type="project" value="InterPro"/>
</dbReference>
<dbReference type="Gene3D" id="1.25.10.10">
    <property type="entry name" value="Leucine-rich Repeat Variant"/>
    <property type="match status" value="1"/>
</dbReference>
<dbReference type="GO" id="GO:0008017">
    <property type="term" value="F:microtubule binding"/>
    <property type="evidence" value="ECO:0007669"/>
    <property type="project" value="InterPro"/>
</dbReference>
<accession>W9QNR5</accession>
<evidence type="ECO:0000259" key="2">
    <source>
        <dbReference type="Pfam" id="PF24714"/>
    </source>
</evidence>
<feature type="domain" description="TORTIFOLIA1/SINE1-2 N-terminal" evidence="2">
    <location>
        <begin position="12"/>
        <end position="95"/>
    </location>
</feature>
<reference evidence="4" key="1">
    <citation type="submission" date="2013-01" db="EMBL/GenBank/DDBJ databases">
        <title>Draft Genome Sequence of a Mulberry Tree, Morus notabilis C.K. Schneid.</title>
        <authorList>
            <person name="He N."/>
            <person name="Zhao S."/>
        </authorList>
    </citation>
    <scope>NUCLEOTIDE SEQUENCE</scope>
</reference>